<dbReference type="InterPro" id="IPR001650">
    <property type="entry name" value="Helicase_C-like"/>
</dbReference>
<evidence type="ECO:0000313" key="16">
    <source>
        <dbReference type="Proteomes" id="UP000249056"/>
    </source>
</evidence>
<feature type="compositionally biased region" description="Basic and acidic residues" evidence="12">
    <location>
        <begin position="526"/>
        <end position="537"/>
    </location>
</feature>
<keyword evidence="5 10" id="KW-0378">Hydrolase</keyword>
<evidence type="ECO:0000256" key="11">
    <source>
        <dbReference type="RuleBase" id="RU365068"/>
    </source>
</evidence>
<dbReference type="Pfam" id="PF00271">
    <property type="entry name" value="Helicase_C"/>
    <property type="match status" value="1"/>
</dbReference>
<dbReference type="GO" id="GO:0003723">
    <property type="term" value="F:RNA binding"/>
    <property type="evidence" value="ECO:0007669"/>
    <property type="project" value="UniProtKB-UniRule"/>
</dbReference>
<dbReference type="CDD" id="cd18787">
    <property type="entry name" value="SF2_C_DEAD"/>
    <property type="match status" value="1"/>
</dbReference>
<dbReference type="AlphaFoldDB" id="A0A395IZN3"/>
<evidence type="ECO:0000256" key="8">
    <source>
        <dbReference type="ARBA" id="ARBA00022884"/>
    </source>
</evidence>
<dbReference type="GO" id="GO:0005730">
    <property type="term" value="C:nucleolus"/>
    <property type="evidence" value="ECO:0007669"/>
    <property type="project" value="UniProtKB-SubCell"/>
</dbReference>
<keyword evidence="4 10" id="KW-0547">Nucleotide-binding</keyword>
<dbReference type="InterPro" id="IPR000629">
    <property type="entry name" value="RNA-helicase_DEAD-box_CS"/>
</dbReference>
<feature type="region of interest" description="Disordered" evidence="12">
    <location>
        <begin position="452"/>
        <end position="545"/>
    </location>
</feature>
<dbReference type="PROSITE" id="PS00039">
    <property type="entry name" value="DEAD_ATP_HELICASE"/>
    <property type="match status" value="1"/>
</dbReference>
<protein>
    <recommendedName>
        <fullName evidence="11">ATP-dependent RNA helicase</fullName>
        <ecNumber evidence="11">3.6.4.13</ecNumber>
    </recommendedName>
</protein>
<evidence type="ECO:0000256" key="12">
    <source>
        <dbReference type="SAM" id="MobiDB-lite"/>
    </source>
</evidence>
<keyword evidence="3" id="KW-0698">rRNA processing</keyword>
<evidence type="ECO:0000256" key="3">
    <source>
        <dbReference type="ARBA" id="ARBA00022552"/>
    </source>
</evidence>
<feature type="domain" description="Helicase ATP-binding" evidence="13">
    <location>
        <begin position="1"/>
        <end position="70"/>
    </location>
</feature>
<keyword evidence="6 10" id="KW-0347">Helicase</keyword>
<evidence type="ECO:0000256" key="6">
    <source>
        <dbReference type="ARBA" id="ARBA00022806"/>
    </source>
</evidence>
<accession>A0A395IZN3</accession>
<gene>
    <name evidence="15" type="ORF">DID88_005403</name>
</gene>
<dbReference type="InterPro" id="IPR025313">
    <property type="entry name" value="SPB4-like_CTE"/>
</dbReference>
<dbReference type="GO" id="GO:0005524">
    <property type="term" value="F:ATP binding"/>
    <property type="evidence" value="ECO:0007669"/>
    <property type="project" value="UniProtKB-UniRule"/>
</dbReference>
<dbReference type="Gene3D" id="3.40.50.300">
    <property type="entry name" value="P-loop containing nucleotide triphosphate hydrolases"/>
    <property type="match status" value="3"/>
</dbReference>
<dbReference type="EC" id="3.6.4.13" evidence="11"/>
<evidence type="ECO:0000256" key="4">
    <source>
        <dbReference type="ARBA" id="ARBA00022741"/>
    </source>
</evidence>
<evidence type="ECO:0000259" key="14">
    <source>
        <dbReference type="PROSITE" id="PS51194"/>
    </source>
</evidence>
<dbReference type="EMBL" id="QKRW01000009">
    <property type="protein sequence ID" value="RAL65735.1"/>
    <property type="molecule type" value="Genomic_DNA"/>
</dbReference>
<evidence type="ECO:0000259" key="13">
    <source>
        <dbReference type="PROSITE" id="PS51192"/>
    </source>
</evidence>
<proteinExistence type="inferred from homology"/>
<keyword evidence="8 11" id="KW-0694">RNA-binding</keyword>
<name>A0A395IZN3_9HELO</name>
<sequence>MDQTAAFDVDNLQMLVLDEADRILDMGFQKSVDAILEHLPKQRQTMLFSATQHKKVSDLGRLSLKEPEYVAVHEAASSATPTTLQQHYCVVPLPEKLNTLFGFIRANLKAKIIVFMSSGKQVRFVYESLRHLQPGIPLLHLHGLDFPAVDWVIQLDCPEDADTYIHRVGRTARYGKVGRAVLFLDPSEEEGMLKRLEHKKVPIQKINIRPNKTQDIKNQLQNMCFQDPELKYLGQKAFVSYAKSIFLQKDKEIFDINEVDLEGFASSMGLPGAPKIKFQKGNDAKNVKNAPRGAIESTDEDSETEKKPKKKDEVRTKYDRMFERRNQDVLSGHYSKMIADDNPAKVGDGTADADEDNDFLDGGVATGPLVKVIDGISKDPIVIDSKRKEKLLKSKKKLLKLKDRGTKMVFDEEGNPHQVYELEDEEDFRARGTAEEQRAKFLEEEAKRVREADLLDKQTAKDKKREKREKRKAREAALDVDDDDDEALELADVGDEDPMALLRSLPLPEDEEDNDDTTRPAKRPKKWFEDDSDDERKVAKRKSRVIEAADEPETLEDLEALAAGLLN</sequence>
<keyword evidence="9" id="KW-0539">Nucleus</keyword>
<comment type="domain">
    <text evidence="11">The Q motif is unique to and characteristic of the DEAD box family of RNA helicases and controls ATP binding and hydrolysis.</text>
</comment>
<dbReference type="GO" id="GO:0003724">
    <property type="term" value="F:RNA helicase activity"/>
    <property type="evidence" value="ECO:0007669"/>
    <property type="project" value="UniProtKB-EC"/>
</dbReference>
<dbReference type="PROSITE" id="PS51192">
    <property type="entry name" value="HELICASE_ATP_BIND_1"/>
    <property type="match status" value="1"/>
</dbReference>
<feature type="region of interest" description="Disordered" evidence="12">
    <location>
        <begin position="276"/>
        <end position="315"/>
    </location>
</feature>
<dbReference type="GO" id="GO:0016887">
    <property type="term" value="F:ATP hydrolysis activity"/>
    <property type="evidence" value="ECO:0007669"/>
    <property type="project" value="RHEA"/>
</dbReference>
<feature type="region of interest" description="Disordered" evidence="12">
    <location>
        <begin position="409"/>
        <end position="434"/>
    </location>
</feature>
<evidence type="ECO:0000256" key="1">
    <source>
        <dbReference type="ARBA" id="ARBA00004604"/>
    </source>
</evidence>
<dbReference type="Pfam" id="PF13959">
    <property type="entry name" value="CTE_SPB4"/>
    <property type="match status" value="1"/>
</dbReference>
<feature type="domain" description="Helicase C-terminal" evidence="14">
    <location>
        <begin position="31"/>
        <end position="224"/>
    </location>
</feature>
<feature type="compositionally biased region" description="Basic and acidic residues" evidence="12">
    <location>
        <begin position="452"/>
        <end position="463"/>
    </location>
</feature>
<dbReference type="SMART" id="SM01178">
    <property type="entry name" value="DUF4217"/>
    <property type="match status" value="1"/>
</dbReference>
<feature type="compositionally biased region" description="Acidic residues" evidence="12">
    <location>
        <begin position="478"/>
        <end position="498"/>
    </location>
</feature>
<dbReference type="PROSITE" id="PS51194">
    <property type="entry name" value="HELICASE_CTER"/>
    <property type="match status" value="1"/>
</dbReference>
<comment type="function">
    <text evidence="11">RNA helicase.</text>
</comment>
<dbReference type="SMART" id="SM00490">
    <property type="entry name" value="HELICc"/>
    <property type="match status" value="1"/>
</dbReference>
<comment type="similarity">
    <text evidence="10">Belongs to the DEAD box helicase family.</text>
</comment>
<dbReference type="OrthoDB" id="10259640at2759"/>
<feature type="compositionally biased region" description="Basic and acidic residues" evidence="12">
    <location>
        <begin position="304"/>
        <end position="315"/>
    </location>
</feature>
<evidence type="ECO:0000256" key="10">
    <source>
        <dbReference type="RuleBase" id="RU000492"/>
    </source>
</evidence>
<evidence type="ECO:0000256" key="2">
    <source>
        <dbReference type="ARBA" id="ARBA00022517"/>
    </source>
</evidence>
<evidence type="ECO:0000256" key="7">
    <source>
        <dbReference type="ARBA" id="ARBA00022840"/>
    </source>
</evidence>
<dbReference type="PANTHER" id="PTHR24031">
    <property type="entry name" value="RNA HELICASE"/>
    <property type="match status" value="1"/>
</dbReference>
<evidence type="ECO:0000256" key="5">
    <source>
        <dbReference type="ARBA" id="ARBA00022801"/>
    </source>
</evidence>
<keyword evidence="7 10" id="KW-0067">ATP-binding</keyword>
<dbReference type="SUPFAM" id="SSF52540">
    <property type="entry name" value="P-loop containing nucleoside triphosphate hydrolases"/>
    <property type="match status" value="1"/>
</dbReference>
<dbReference type="InterPro" id="IPR014001">
    <property type="entry name" value="Helicase_ATP-bd"/>
</dbReference>
<dbReference type="Pfam" id="PF00270">
    <property type="entry name" value="DEAD"/>
    <property type="match status" value="1"/>
</dbReference>
<comment type="subcellular location">
    <subcellularLocation>
        <location evidence="1">Nucleus</location>
        <location evidence="1">Nucleolus</location>
    </subcellularLocation>
</comment>
<evidence type="ECO:0000313" key="15">
    <source>
        <dbReference type="EMBL" id="RAL65735.1"/>
    </source>
</evidence>
<dbReference type="Proteomes" id="UP000249056">
    <property type="component" value="Unassembled WGS sequence"/>
</dbReference>
<dbReference type="InterPro" id="IPR027417">
    <property type="entry name" value="P-loop_NTPase"/>
</dbReference>
<dbReference type="InterPro" id="IPR011545">
    <property type="entry name" value="DEAD/DEAH_box_helicase_dom"/>
</dbReference>
<dbReference type="GO" id="GO:0006364">
    <property type="term" value="P:rRNA processing"/>
    <property type="evidence" value="ECO:0007669"/>
    <property type="project" value="UniProtKB-KW"/>
</dbReference>
<comment type="caution">
    <text evidence="15">The sequence shown here is derived from an EMBL/GenBank/DDBJ whole genome shotgun (WGS) entry which is preliminary data.</text>
</comment>
<keyword evidence="2" id="KW-0690">Ribosome biogenesis</keyword>
<reference evidence="15 16" key="1">
    <citation type="submission" date="2018-06" db="EMBL/GenBank/DDBJ databases">
        <title>Genome Sequence of the Brown Rot Fungal Pathogen Monilinia fructigena.</title>
        <authorList>
            <person name="Landi L."/>
            <person name="De Miccolis Angelini R.M."/>
            <person name="Pollastro S."/>
            <person name="Abate D."/>
            <person name="Faretra F."/>
            <person name="Romanazzi G."/>
        </authorList>
    </citation>
    <scope>NUCLEOTIDE SEQUENCE [LARGE SCALE GENOMIC DNA]</scope>
    <source>
        <strain evidence="15 16">Mfrg269</strain>
    </source>
</reference>
<organism evidence="15 16">
    <name type="scientific">Monilinia fructigena</name>
    <dbReference type="NCBI Taxonomy" id="38457"/>
    <lineage>
        <taxon>Eukaryota</taxon>
        <taxon>Fungi</taxon>
        <taxon>Dikarya</taxon>
        <taxon>Ascomycota</taxon>
        <taxon>Pezizomycotina</taxon>
        <taxon>Leotiomycetes</taxon>
        <taxon>Helotiales</taxon>
        <taxon>Sclerotiniaceae</taxon>
        <taxon>Monilinia</taxon>
    </lineage>
</organism>
<keyword evidence="16" id="KW-1185">Reference proteome</keyword>
<comment type="catalytic activity">
    <reaction evidence="11">
        <text>ATP + H2O = ADP + phosphate + H(+)</text>
        <dbReference type="Rhea" id="RHEA:13065"/>
        <dbReference type="ChEBI" id="CHEBI:15377"/>
        <dbReference type="ChEBI" id="CHEBI:15378"/>
        <dbReference type="ChEBI" id="CHEBI:30616"/>
        <dbReference type="ChEBI" id="CHEBI:43474"/>
        <dbReference type="ChEBI" id="CHEBI:456216"/>
        <dbReference type="EC" id="3.6.4.13"/>
    </reaction>
</comment>
<evidence type="ECO:0000256" key="9">
    <source>
        <dbReference type="ARBA" id="ARBA00023242"/>
    </source>
</evidence>